<dbReference type="GO" id="GO:0015031">
    <property type="term" value="P:protein transport"/>
    <property type="evidence" value="ECO:0007669"/>
    <property type="project" value="UniProtKB-KW"/>
</dbReference>
<feature type="transmembrane region" description="Helical" evidence="5">
    <location>
        <begin position="1941"/>
        <end position="1958"/>
    </location>
</feature>
<dbReference type="InterPro" id="IPR011115">
    <property type="entry name" value="SecA_DEAD"/>
</dbReference>
<evidence type="ECO:0008006" key="11">
    <source>
        <dbReference type="Google" id="ProtNLM"/>
    </source>
</evidence>
<feature type="compositionally biased region" description="Basic and acidic residues" evidence="4">
    <location>
        <begin position="74"/>
        <end position="135"/>
    </location>
</feature>
<feature type="region of interest" description="Disordered" evidence="4">
    <location>
        <begin position="74"/>
        <end position="157"/>
    </location>
</feature>
<dbReference type="Gene3D" id="3.40.50.300">
    <property type="entry name" value="P-loop containing nucleotide triphosphate hydrolases"/>
    <property type="match status" value="4"/>
</dbReference>
<keyword evidence="5" id="KW-0472">Membrane</keyword>
<dbReference type="SUPFAM" id="SSF81767">
    <property type="entry name" value="Pre-protein crosslinking domain of SecA"/>
    <property type="match status" value="1"/>
</dbReference>
<keyword evidence="5" id="KW-1133">Transmembrane helix</keyword>
<dbReference type="PROSITE" id="PS51192">
    <property type="entry name" value="HELICASE_ATP_BIND_1"/>
    <property type="match status" value="1"/>
</dbReference>
<evidence type="ECO:0000256" key="1">
    <source>
        <dbReference type="ARBA" id="ARBA00022490"/>
    </source>
</evidence>
<dbReference type="InterPro" id="IPR014001">
    <property type="entry name" value="Helicase_ATP-bd"/>
</dbReference>
<reference evidence="9 10" key="1">
    <citation type="submission" date="2024-09" db="EMBL/GenBank/DDBJ databases">
        <title>A chromosome-level genome assembly of Gray's grenadier anchovy, Coilia grayii.</title>
        <authorList>
            <person name="Fu Z."/>
        </authorList>
    </citation>
    <scope>NUCLEOTIDE SEQUENCE [LARGE SCALE GENOMIC DNA]</scope>
    <source>
        <strain evidence="9">G4</strain>
        <tissue evidence="9">Muscle</tissue>
    </source>
</reference>
<dbReference type="InterPro" id="IPR000185">
    <property type="entry name" value="SecA"/>
</dbReference>
<dbReference type="PROSITE" id="PS51194">
    <property type="entry name" value="HELICASE_CTER"/>
    <property type="match status" value="1"/>
</dbReference>
<keyword evidence="5" id="KW-0812">Transmembrane</keyword>
<dbReference type="InterPro" id="IPR014018">
    <property type="entry name" value="SecA_motor_DEAD"/>
</dbReference>
<accession>A0ABD1KD69</accession>
<dbReference type="SUPFAM" id="SSF52540">
    <property type="entry name" value="P-loop containing nucleoside triphosphate hydrolases"/>
    <property type="match status" value="2"/>
</dbReference>
<dbReference type="EMBL" id="JBHFQA010000006">
    <property type="protein sequence ID" value="KAL2096798.1"/>
    <property type="molecule type" value="Genomic_DNA"/>
</dbReference>
<evidence type="ECO:0000256" key="3">
    <source>
        <dbReference type="ARBA" id="ARBA00023010"/>
    </source>
</evidence>
<evidence type="ECO:0000259" key="8">
    <source>
        <dbReference type="PROSITE" id="PS51196"/>
    </source>
</evidence>
<dbReference type="Pfam" id="PF07517">
    <property type="entry name" value="SecA_DEAD"/>
    <property type="match status" value="1"/>
</dbReference>
<evidence type="ECO:0000313" key="10">
    <source>
        <dbReference type="Proteomes" id="UP001591681"/>
    </source>
</evidence>
<dbReference type="InterPro" id="IPR036670">
    <property type="entry name" value="SecA_X-link_sf"/>
</dbReference>
<evidence type="ECO:0000256" key="2">
    <source>
        <dbReference type="ARBA" id="ARBA00022927"/>
    </source>
</evidence>
<name>A0ABD1KD69_9TELE</name>
<keyword evidence="2" id="KW-0653">Protein transport</keyword>
<sequence>MGNAPSEANMGDELRCQTCYRVLPPCTSFSDYRKETYYNKKVYVFNGGEYYRPVGYHNAYQCRDCFFKPMRDEEQRRREEERKREEERRRQEERRREEERRIEEERRRQEERRIEEERRRQEERRIEERRQEKLNQRLQQSCQDAQEKHEKQLSSSIVEESKTKQHVLTSILDEFEPHYGSGNDRDELLEILSSKCGIPPVNLSLSQLSGDQLGSILSALDKLLFDEWISVPPSPSTLQHTQVFITELCALSLELSDGLSLQNISSHVQSLVESISQSACNVSESFLLTQALYLTLVYFFSEHGSTETDAVLIAKQWAEDDLSTEDVFLIEFLGTLITSLQKAIGRASVFILKMEILSLKLLLFTLTHLNGENSHSESTEMVLQLVQMKQWSPAEAVTLLKALSEKYAEDGPVTAVLTLVQVYDLSPHWTDDSGLSLPQAIDRVGPEGFQLHFQKTLRGQDERNLNSALAELTKCRHLDDPVVDMIRNITTTVMRYSENAPKDEPFVKDSIKCVGQNADDIGQALCQLCKAVFDTKGWWPPVKHMMSWCVLVLSEKGGAPELVGLEEDPCVTAMFAAAQVCMGHKVDIVLRPGIHSQEQIREWSDFYGHLGISVRTNWNTASESQYQYSETDIVYGTLDDFVSDYFQNGLETMKTGTPPITRGFIIEERSLSASHHVEITRIKEDDFVAFAAEILQKLMGIFHSEEMNQRHRFLKALFKVLHTDLNKNRHTHNNILTVLKKHTGKELLPDEVYILTFLEALLTVFTGETDNKKQMSSPADLWCLECLLACAMKVSKVSKEQSKCLFQMVPNLVKQQLWSPVEALNLLVALTDRHQDSTSIMKILHVMETYRVSFEWTDEKEKPLLQLLGSYNSTDLIQYLEKSLKDEKEKSIETLFAGIRQTKHLDEETLEKAQKIVTTVNNLIESGDIKQHRDVAHARNLSQSTATENLEEILAVLCNAVHLCNAKEKWWPRANQMISWCILALSDTGKLLEMGTGEGKSCVIAMFAALRALRGEKVDVVSSSSVLCQRDAKEWNDFYSHLGITIDTNTNKTEDRDRKKCYQKDVVYGTIEAFAADHLRQIFEMKDVRPDRRYQCIIIDEVDSLLLDEGVQLTYLSSPMVSMQHLNTILAMIWSHVSQYGFLSTGHRTFVQGPPASFFKAIFDSIDTDETEINDAIDILRIAEESKIVPEGYTEEIYKSEKDDILKKLKIVSQDAVVDFFKEMEQYVPYDFTVYTLNEKGLLHLRKPSTYTNQDIPDLSFLVLGDGLCCPLYDSEESLIKPIAELISAKIQYTPCTNSKDKISIPGFLTNLIEKKTAVWVQNAFLAKRLTQGREYVVENDSVCPVDFRSTGIVELSKKWGDGLQQFVEIKHQIKLSTISAVTNYISNVSFFQKYHGNIYGTTGTLGSDSEMHFMQDMYPQISACKMPTFNRRKLFEVQGTLQPSAEEWKSEIKRVVMTQLSPNAYRGGRAALVICETINKAKEIYEELKGIIPGETILYCRSDRDSLSKIEKELLPGDVIVATNLAGRGTDIKVSKQVNNSGGLFVILSFLSDNTRVEHQAFGRTARKGKPGSAQIIMTSDHLPDEFRTSVSSLEEAKKTKERLAAEKIKDMMNDVTEMKLREDLFLEYCRTLQDIHRNTKEYEKKAVVAIMNEFWGIWLQTKSEDIDQLKRDELQTSLRADLALARSMSESQTSPCSSIYHYIKFGNNALDEKKWDVSARLFEKAMAQDKSWAAIAFYSHAYCTIKEKKEDYLTKARDDLLKAQDSLKYLNEECMVCLQCFQMSFAGQPDNGPTSLETQFTNKCKMFSYFDKNINEAIKQLEDIKQRERDAIAKKSPTFTLVSNSDEDLQEEAYNLYNRGLQYVFAVEEEPRFPWGALAVFILGLLQLTAGILLTVFTCGTLSQVGMGLITEGISDCISGVESMVTGEFSWKSWAIGKAISIGISLIGFGVGKLIAKGFKAAKMLMKQFGKQLKAMPKFLSRQAKDGLSSVVKTNLKNTLKYTTKKIGEELLIYGFGKAEEELLKVILNSVKKDVKQGIDDKVKSNMQIDPLASLVDSIILSHLEDKEEFSDLLQDENRKNKLLAIFRELSSTALQPFISDLDLQKQVNSSIFKLVNKIKSQVKGKAHSILTAIKTVHMSALAADATGSAVFLSDRFFSKYQEVLNEFKKNKGFSQKVNKNELNTCEIDMLRKFRQELADTISSRLADAMVEIFDKKFSTHIVREGQDMMHGFIRTKIKRGLKTEKTEERLKAGEKNRYIAYMPVELGSSHKPAGDLGRDSQAHAEKIRKITTPGTILDVRVLSEATGTKVVILTPDSHGKLSKMQELNPNTKPASQTVTLIYRPKSEQYPDGHYDVHINNQTVSVTSKGKSSLFKALARGMKPEAGEKEIDRKADRLRSVEANTLLKHPRQWEPFIKRMEWTESIRGGSQYIAKRAAHENIVKENKTILKDEVGKVELYKLWAEDTNINLGVRQFISVEPQPPMNSILQARQLNQNSRLAEGMLEVATNTSALDTTWICDVQKCHGLGLPTVYVPQEIHTGFCSTKSAHLSLATAISNDDVVETFKLIILCGMPRFMLNSTKNFKHFQNVPMSKTRLDIFEQSFQQHSSDLVQKWFSLLSLKGVMTPDDLKTITTWIDNQGYKSQNDPHMNHVSSVL</sequence>
<dbReference type="PROSITE" id="PS51196">
    <property type="entry name" value="SECA_MOTOR_DEAD"/>
    <property type="match status" value="1"/>
</dbReference>
<dbReference type="InterPro" id="IPR001650">
    <property type="entry name" value="Helicase_C-like"/>
</dbReference>
<keyword evidence="3" id="KW-0811">Translocation</keyword>
<evidence type="ECO:0000256" key="5">
    <source>
        <dbReference type="SAM" id="Phobius"/>
    </source>
</evidence>
<dbReference type="SMART" id="SM00957">
    <property type="entry name" value="SecA_DEAD"/>
    <property type="match status" value="1"/>
</dbReference>
<comment type="caution">
    <text evidence="9">The sequence shown here is derived from an EMBL/GenBank/DDBJ whole genome shotgun (WGS) entry which is preliminary data.</text>
</comment>
<evidence type="ECO:0000259" key="6">
    <source>
        <dbReference type="PROSITE" id="PS51192"/>
    </source>
</evidence>
<feature type="domain" description="SecA family profile" evidence="8">
    <location>
        <begin position="877"/>
        <end position="1614"/>
    </location>
</feature>
<keyword evidence="10" id="KW-1185">Reference proteome</keyword>
<feature type="domain" description="Helicase ATP-binding" evidence="6">
    <location>
        <begin position="981"/>
        <end position="1120"/>
    </location>
</feature>
<evidence type="ECO:0000313" key="9">
    <source>
        <dbReference type="EMBL" id="KAL2096798.1"/>
    </source>
</evidence>
<dbReference type="Gene3D" id="3.90.1440.10">
    <property type="entry name" value="SecA, preprotein cross-linking domain"/>
    <property type="match status" value="1"/>
</dbReference>
<feature type="transmembrane region" description="Helical" evidence="5">
    <location>
        <begin position="1877"/>
        <end position="1899"/>
    </location>
</feature>
<evidence type="ECO:0000259" key="7">
    <source>
        <dbReference type="PROSITE" id="PS51194"/>
    </source>
</evidence>
<feature type="domain" description="Helicase C-terminal" evidence="7">
    <location>
        <begin position="1441"/>
        <end position="1618"/>
    </location>
</feature>
<dbReference type="InterPro" id="IPR027417">
    <property type="entry name" value="P-loop_NTPase"/>
</dbReference>
<dbReference type="PRINTS" id="PR00906">
    <property type="entry name" value="SECA"/>
</dbReference>
<organism evidence="9 10">
    <name type="scientific">Coilia grayii</name>
    <name type="common">Gray's grenadier anchovy</name>
    <dbReference type="NCBI Taxonomy" id="363190"/>
    <lineage>
        <taxon>Eukaryota</taxon>
        <taxon>Metazoa</taxon>
        <taxon>Chordata</taxon>
        <taxon>Craniata</taxon>
        <taxon>Vertebrata</taxon>
        <taxon>Euteleostomi</taxon>
        <taxon>Actinopterygii</taxon>
        <taxon>Neopterygii</taxon>
        <taxon>Teleostei</taxon>
        <taxon>Clupei</taxon>
        <taxon>Clupeiformes</taxon>
        <taxon>Clupeoidei</taxon>
        <taxon>Engraulidae</taxon>
        <taxon>Coilinae</taxon>
        <taxon>Coilia</taxon>
    </lineage>
</organism>
<proteinExistence type="predicted"/>
<dbReference type="Proteomes" id="UP001591681">
    <property type="component" value="Unassembled WGS sequence"/>
</dbReference>
<keyword evidence="1" id="KW-0963">Cytoplasm</keyword>
<dbReference type="PANTHER" id="PTHR30612">
    <property type="entry name" value="SECA INNER MEMBRANE COMPONENT OF SEC PROTEIN SECRETION SYSTEM"/>
    <property type="match status" value="1"/>
</dbReference>
<gene>
    <name evidence="9" type="ORF">ACEWY4_006005</name>
</gene>
<dbReference type="PANTHER" id="PTHR30612:SF0">
    <property type="entry name" value="CHLOROPLAST PROTEIN-TRANSPORTING ATPASE"/>
    <property type="match status" value="1"/>
</dbReference>
<keyword evidence="2" id="KW-0813">Transport</keyword>
<protein>
    <recommendedName>
        <fullName evidence="11">Protein translocase subunit SecA</fullName>
    </recommendedName>
</protein>
<evidence type="ECO:0000256" key="4">
    <source>
        <dbReference type="SAM" id="MobiDB-lite"/>
    </source>
</evidence>